<evidence type="ECO:0008006" key="3">
    <source>
        <dbReference type="Google" id="ProtNLM"/>
    </source>
</evidence>
<sequence>MRWTRRQFLAASATAGAMWVPIGRLPAGARGRRVTARIPTLRPPVPAGVPELGDEIIADAVWTCEPRTADDVVLLAN</sequence>
<evidence type="ECO:0000313" key="2">
    <source>
        <dbReference type="Proteomes" id="UP001500711"/>
    </source>
</evidence>
<organism evidence="1 2">
    <name type="scientific">Lentzea roselyniae</name>
    <dbReference type="NCBI Taxonomy" id="531940"/>
    <lineage>
        <taxon>Bacteria</taxon>
        <taxon>Bacillati</taxon>
        <taxon>Actinomycetota</taxon>
        <taxon>Actinomycetes</taxon>
        <taxon>Pseudonocardiales</taxon>
        <taxon>Pseudonocardiaceae</taxon>
        <taxon>Lentzea</taxon>
    </lineage>
</organism>
<comment type="caution">
    <text evidence="1">The sequence shown here is derived from an EMBL/GenBank/DDBJ whole genome shotgun (WGS) entry which is preliminary data.</text>
</comment>
<proteinExistence type="predicted"/>
<dbReference type="EMBL" id="BAABBE010000007">
    <property type="protein sequence ID" value="GAA3642252.1"/>
    <property type="molecule type" value="Genomic_DNA"/>
</dbReference>
<dbReference type="NCBIfam" id="TIGR01409">
    <property type="entry name" value="TAT_signal_seq"/>
    <property type="match status" value="1"/>
</dbReference>
<gene>
    <name evidence="1" type="ORF">GCM10022267_31140</name>
</gene>
<dbReference type="RefSeq" id="WP_346130587.1">
    <property type="nucleotide sequence ID" value="NZ_BAABBE010000007.1"/>
</dbReference>
<dbReference type="InterPro" id="IPR006311">
    <property type="entry name" value="TAT_signal"/>
</dbReference>
<accession>A0ABP7AXH8</accession>
<evidence type="ECO:0000313" key="1">
    <source>
        <dbReference type="EMBL" id="GAA3642252.1"/>
    </source>
</evidence>
<reference evidence="2" key="1">
    <citation type="journal article" date="2019" name="Int. J. Syst. Evol. Microbiol.">
        <title>The Global Catalogue of Microorganisms (GCM) 10K type strain sequencing project: providing services to taxonomists for standard genome sequencing and annotation.</title>
        <authorList>
            <consortium name="The Broad Institute Genomics Platform"/>
            <consortium name="The Broad Institute Genome Sequencing Center for Infectious Disease"/>
            <person name="Wu L."/>
            <person name="Ma J."/>
        </authorList>
    </citation>
    <scope>NUCLEOTIDE SEQUENCE [LARGE SCALE GENOMIC DNA]</scope>
    <source>
        <strain evidence="2">JCM 17494</strain>
    </source>
</reference>
<protein>
    <recommendedName>
        <fullName evidence="3">Tat (Twin-arginine translocation) pathway signal sequence</fullName>
    </recommendedName>
</protein>
<dbReference type="Proteomes" id="UP001500711">
    <property type="component" value="Unassembled WGS sequence"/>
</dbReference>
<keyword evidence="2" id="KW-1185">Reference proteome</keyword>
<name>A0ABP7AXH8_9PSEU</name>
<dbReference type="PROSITE" id="PS51318">
    <property type="entry name" value="TAT"/>
    <property type="match status" value="1"/>
</dbReference>
<dbReference type="InterPro" id="IPR019546">
    <property type="entry name" value="TAT_signal_bac_arc"/>
</dbReference>